<name>A0A1I1XFM7_9GAMM</name>
<dbReference type="PANTHER" id="PTHR36927:SF4">
    <property type="entry name" value="BLR5718 PROTEIN"/>
    <property type="match status" value="1"/>
</dbReference>
<feature type="domain" description="Acyltransferase 3" evidence="2">
    <location>
        <begin position="7"/>
        <end position="378"/>
    </location>
</feature>
<dbReference type="Pfam" id="PF01757">
    <property type="entry name" value="Acyl_transf_3"/>
    <property type="match status" value="1"/>
</dbReference>
<keyword evidence="1" id="KW-0472">Membrane</keyword>
<feature type="transmembrane region" description="Helical" evidence="1">
    <location>
        <begin position="70"/>
        <end position="89"/>
    </location>
</feature>
<evidence type="ECO:0000313" key="3">
    <source>
        <dbReference type="EMBL" id="SFE06199.1"/>
    </source>
</evidence>
<keyword evidence="1" id="KW-0812">Transmembrane</keyword>
<sequence>MTATPRNAALDRLRFFVIFLVLLHHTLLAYHPYAPPPAPFSAPALLWTAFPVVDSARLPAAAWIVGFNDVFFMALMFLVSGFFVWPALSRRGVADFVGERLLRLGLPFMLAAGVLAPLAYYPAWRTSGGGPGLPAFMNGWMRLTVWPAGPAWFLWVLLAFGMLAAGLYAIAPKAGTAFGRFLACQRPSVLFGLLAGMSALVYLLATHFVDPMAWLSFGPFFVQIARVPLYAVYFAFGVGLGAIAFERGALAADSTLARSWWVWMIAAPLAYGTLVAIQLQLATVQQDASTVAWRIAADLAFVVSCAVSCLALLALFLRLFRRGGWLGASLSRNAYGIYLLHYVFVTWLQWKLLDQPLPALEKAALVFAGTLLLSWLTTALLRLIPACARVL</sequence>
<dbReference type="Proteomes" id="UP000199477">
    <property type="component" value="Unassembled WGS sequence"/>
</dbReference>
<dbReference type="InterPro" id="IPR002656">
    <property type="entry name" value="Acyl_transf_3_dom"/>
</dbReference>
<dbReference type="RefSeq" id="WP_026634269.1">
    <property type="nucleotide sequence ID" value="NZ_FONH01000001.1"/>
</dbReference>
<dbReference type="InterPro" id="IPR050623">
    <property type="entry name" value="Glucan_succinyl_AcylTrfase"/>
</dbReference>
<feature type="transmembrane region" description="Helical" evidence="1">
    <location>
        <begin position="229"/>
        <end position="248"/>
    </location>
</feature>
<feature type="transmembrane region" description="Helical" evidence="1">
    <location>
        <begin position="12"/>
        <end position="33"/>
    </location>
</feature>
<dbReference type="AlphaFoldDB" id="A0A1I1XFM7"/>
<feature type="transmembrane region" description="Helical" evidence="1">
    <location>
        <begin position="332"/>
        <end position="350"/>
    </location>
</feature>
<dbReference type="EMBL" id="FONH01000001">
    <property type="protein sequence ID" value="SFE06199.1"/>
    <property type="molecule type" value="Genomic_DNA"/>
</dbReference>
<organism evidence="3 4">
    <name type="scientific">Dyella marensis</name>
    <dbReference type="NCBI Taxonomy" id="500610"/>
    <lineage>
        <taxon>Bacteria</taxon>
        <taxon>Pseudomonadati</taxon>
        <taxon>Pseudomonadota</taxon>
        <taxon>Gammaproteobacteria</taxon>
        <taxon>Lysobacterales</taxon>
        <taxon>Rhodanobacteraceae</taxon>
        <taxon>Dyella</taxon>
    </lineage>
</organism>
<proteinExistence type="predicted"/>
<dbReference type="STRING" id="500610.SAMN02799615_00241"/>
<accession>A0A1I1XFM7</accession>
<feature type="transmembrane region" description="Helical" evidence="1">
    <location>
        <begin position="260"/>
        <end position="279"/>
    </location>
</feature>
<keyword evidence="3" id="KW-0012">Acyltransferase</keyword>
<keyword evidence="3" id="KW-0808">Transferase</keyword>
<evidence type="ECO:0000313" key="4">
    <source>
        <dbReference type="Proteomes" id="UP000199477"/>
    </source>
</evidence>
<feature type="transmembrane region" description="Helical" evidence="1">
    <location>
        <begin position="299"/>
        <end position="320"/>
    </location>
</feature>
<evidence type="ECO:0000259" key="2">
    <source>
        <dbReference type="Pfam" id="PF01757"/>
    </source>
</evidence>
<feature type="transmembrane region" description="Helical" evidence="1">
    <location>
        <begin position="189"/>
        <end position="209"/>
    </location>
</feature>
<dbReference type="PANTHER" id="PTHR36927">
    <property type="entry name" value="BLR4337 PROTEIN"/>
    <property type="match status" value="1"/>
</dbReference>
<reference evidence="4" key="1">
    <citation type="submission" date="2016-10" db="EMBL/GenBank/DDBJ databases">
        <authorList>
            <person name="Varghese N."/>
            <person name="Submissions S."/>
        </authorList>
    </citation>
    <scope>NUCLEOTIDE SEQUENCE [LARGE SCALE GENOMIC DNA]</scope>
    <source>
        <strain evidence="4">UNC178MFTsu3.1</strain>
    </source>
</reference>
<keyword evidence="4" id="KW-1185">Reference proteome</keyword>
<feature type="transmembrane region" description="Helical" evidence="1">
    <location>
        <begin position="143"/>
        <end position="168"/>
    </location>
</feature>
<gene>
    <name evidence="3" type="ORF">SAMN02799615_00241</name>
</gene>
<evidence type="ECO:0000256" key="1">
    <source>
        <dbReference type="SAM" id="Phobius"/>
    </source>
</evidence>
<keyword evidence="1" id="KW-1133">Transmembrane helix</keyword>
<dbReference type="GO" id="GO:0016747">
    <property type="term" value="F:acyltransferase activity, transferring groups other than amino-acyl groups"/>
    <property type="evidence" value="ECO:0007669"/>
    <property type="project" value="InterPro"/>
</dbReference>
<protein>
    <submittedName>
        <fullName evidence="3">Acyltransferase family protein</fullName>
    </submittedName>
</protein>
<feature type="transmembrane region" description="Helical" evidence="1">
    <location>
        <begin position="362"/>
        <end position="384"/>
    </location>
</feature>
<feature type="transmembrane region" description="Helical" evidence="1">
    <location>
        <begin position="101"/>
        <end position="123"/>
    </location>
</feature>